<dbReference type="SMART" id="SM00387">
    <property type="entry name" value="HATPase_c"/>
    <property type="match status" value="1"/>
</dbReference>
<evidence type="ECO:0000256" key="4">
    <source>
        <dbReference type="ARBA" id="ARBA00022475"/>
    </source>
</evidence>
<evidence type="ECO:0000313" key="22">
    <source>
        <dbReference type="Proteomes" id="UP000249524"/>
    </source>
</evidence>
<dbReference type="InterPro" id="IPR005467">
    <property type="entry name" value="His_kinase_dom"/>
</dbReference>
<evidence type="ECO:0000259" key="18">
    <source>
        <dbReference type="PROSITE" id="PS50110"/>
    </source>
</evidence>
<dbReference type="InterPro" id="IPR004358">
    <property type="entry name" value="Sig_transdc_His_kin-like_C"/>
</dbReference>
<dbReference type="PROSITE" id="PS50112">
    <property type="entry name" value="PAS"/>
    <property type="match status" value="1"/>
</dbReference>
<feature type="modified residue" description="4-aspartylphosphate" evidence="16">
    <location>
        <position position="608"/>
    </location>
</feature>
<dbReference type="NCBIfam" id="TIGR00229">
    <property type="entry name" value="sensory_box"/>
    <property type="match status" value="2"/>
</dbReference>
<feature type="domain" description="PAS" evidence="19">
    <location>
        <begin position="167"/>
        <end position="221"/>
    </location>
</feature>
<dbReference type="Gene3D" id="3.40.50.2300">
    <property type="match status" value="1"/>
</dbReference>
<feature type="domain" description="PAC" evidence="20">
    <location>
        <begin position="114"/>
        <end position="166"/>
    </location>
</feature>
<dbReference type="InterPro" id="IPR000700">
    <property type="entry name" value="PAS-assoc_C"/>
</dbReference>
<evidence type="ECO:0000256" key="14">
    <source>
        <dbReference type="ARBA" id="ARBA00023012"/>
    </source>
</evidence>
<dbReference type="InterPro" id="IPR013655">
    <property type="entry name" value="PAS_fold_3"/>
</dbReference>
<keyword evidence="6 16" id="KW-0597">Phosphoprotein</keyword>
<dbReference type="PANTHER" id="PTHR43047:SF72">
    <property type="entry name" value="OSMOSENSING HISTIDINE PROTEIN KINASE SLN1"/>
    <property type="match status" value="1"/>
</dbReference>
<dbReference type="Gene3D" id="3.30.565.10">
    <property type="entry name" value="Histidine kinase-like ATPase, C-terminal domain"/>
    <property type="match status" value="1"/>
</dbReference>
<dbReference type="InterPro" id="IPR036890">
    <property type="entry name" value="HATPase_C_sf"/>
</dbReference>
<dbReference type="AlphaFoldDB" id="A0A328BIZ0"/>
<keyword evidence="5" id="KW-0997">Cell inner membrane</keyword>
<dbReference type="Pfam" id="PF00072">
    <property type="entry name" value="Response_reg"/>
    <property type="match status" value="1"/>
</dbReference>
<evidence type="ECO:0000256" key="7">
    <source>
        <dbReference type="ARBA" id="ARBA00022679"/>
    </source>
</evidence>
<keyword evidence="14" id="KW-0902">Two-component regulatory system</keyword>
<feature type="domain" description="Histidine kinase" evidence="17">
    <location>
        <begin position="313"/>
        <end position="534"/>
    </location>
</feature>
<evidence type="ECO:0000256" key="3">
    <source>
        <dbReference type="ARBA" id="ARBA00012438"/>
    </source>
</evidence>
<dbReference type="Pfam" id="PF00512">
    <property type="entry name" value="HisKA"/>
    <property type="match status" value="1"/>
</dbReference>
<dbReference type="PROSITE" id="PS50109">
    <property type="entry name" value="HIS_KIN"/>
    <property type="match status" value="1"/>
</dbReference>
<feature type="domain" description="Response regulatory" evidence="18">
    <location>
        <begin position="559"/>
        <end position="678"/>
    </location>
</feature>
<dbReference type="OrthoDB" id="9801651at2"/>
<dbReference type="Pfam" id="PF08447">
    <property type="entry name" value="PAS_3"/>
    <property type="match status" value="1"/>
</dbReference>
<dbReference type="SUPFAM" id="SSF55874">
    <property type="entry name" value="ATPase domain of HSP90 chaperone/DNA topoisomerase II/histidine kinase"/>
    <property type="match status" value="1"/>
</dbReference>
<accession>A0A328BIZ0</accession>
<dbReference type="Gene3D" id="3.30.450.20">
    <property type="entry name" value="PAS domain"/>
    <property type="match status" value="2"/>
</dbReference>
<dbReference type="SUPFAM" id="SSF47384">
    <property type="entry name" value="Homodimeric domain of signal transducing histidine kinase"/>
    <property type="match status" value="1"/>
</dbReference>
<dbReference type="Gene3D" id="1.10.287.130">
    <property type="match status" value="1"/>
</dbReference>
<dbReference type="GO" id="GO:0005886">
    <property type="term" value="C:plasma membrane"/>
    <property type="evidence" value="ECO:0007669"/>
    <property type="project" value="UniProtKB-SubCell"/>
</dbReference>
<keyword evidence="8" id="KW-0812">Transmembrane</keyword>
<dbReference type="SMART" id="SM00448">
    <property type="entry name" value="REC"/>
    <property type="match status" value="1"/>
</dbReference>
<dbReference type="GO" id="GO:0005524">
    <property type="term" value="F:ATP binding"/>
    <property type="evidence" value="ECO:0007669"/>
    <property type="project" value="UniProtKB-KW"/>
</dbReference>
<dbReference type="InterPro" id="IPR003661">
    <property type="entry name" value="HisK_dim/P_dom"/>
</dbReference>
<evidence type="ECO:0000256" key="11">
    <source>
        <dbReference type="ARBA" id="ARBA00022777"/>
    </source>
</evidence>
<dbReference type="PROSITE" id="PS50110">
    <property type="entry name" value="RESPONSE_REGULATORY"/>
    <property type="match status" value="1"/>
</dbReference>
<keyword evidence="15" id="KW-0472">Membrane</keyword>
<organism evidence="21 22">
    <name type="scientific">Phenylobacterium kunshanense</name>
    <dbReference type="NCBI Taxonomy" id="1445034"/>
    <lineage>
        <taxon>Bacteria</taxon>
        <taxon>Pseudomonadati</taxon>
        <taxon>Pseudomonadota</taxon>
        <taxon>Alphaproteobacteria</taxon>
        <taxon>Caulobacterales</taxon>
        <taxon>Caulobacteraceae</taxon>
        <taxon>Phenylobacterium</taxon>
    </lineage>
</organism>
<dbReference type="PANTHER" id="PTHR43047">
    <property type="entry name" value="TWO-COMPONENT HISTIDINE PROTEIN KINASE"/>
    <property type="match status" value="1"/>
</dbReference>
<dbReference type="SMART" id="SM00086">
    <property type="entry name" value="PAC"/>
    <property type="match status" value="2"/>
</dbReference>
<dbReference type="EMBL" id="QFYS01000003">
    <property type="protein sequence ID" value="RAK66371.1"/>
    <property type="molecule type" value="Genomic_DNA"/>
</dbReference>
<sequence>MPKTIKAPLPDSRPTWRRGRRYVSTRAGRDIPYELMSLRLQHFERAQVVTNTGSWEWDIPTNGLIWSDQIYRIFGLEPHVFEPTYPRFLARVHPDDRPLVEGAVQKALAREADYAIDHRIVLPDGSIRTVHELGLVEFDESGAPVRMTGAVTDVTERREAEAAHRETQEMLGSLLRVSPEAIVVTDQSANIMLFSAGAEAMFGYEGREVIGQPIEVLLPDEARAAHRLHVEGFGRGARESLRMHQRAEIRGRRKSGEVFPAEASLAKLSTRNGGVFTAIVRDLTQAKAAEQRLIHAREQAERANRAKSTFLANMSHEIRTPLNGVLGIASALVRSELSPTQREMVDLIGVSGRALEGLLNDILDLAKVEAGHIQIRREPFELGRVVRETALLFHERALEKGLAIEVDLPLSAEGLYEGDELRLRQVLSNLLSNAVKFTSAGAVRLSVEYVALGPIDGQLTFAVADTGIGFEPSIAPLLFERFEQADGSITRRFGGTGLGLAISKALVELMSGTISARSTPGAGSTFEVVLPLSRRDAPANGCESAGPRSAEDEEDRRLRVLLAEDHPINRRTVELLLQDLPVDLTCVEDGQQAVDAAEAGGWDVILMDMQMPVMDGLTAVRRIRQAELSRGLPRTPICVVTANALDRHRADSIDAGADEVLTKPICAEKLIGYLFNLEDD</sequence>
<dbReference type="CDD" id="cd17546">
    <property type="entry name" value="REC_hyHK_CKI1_RcsC-like"/>
    <property type="match status" value="1"/>
</dbReference>
<dbReference type="FunFam" id="1.10.287.130:FF:000004">
    <property type="entry name" value="Ethylene receptor 1"/>
    <property type="match status" value="1"/>
</dbReference>
<dbReference type="PROSITE" id="PS50113">
    <property type="entry name" value="PAC"/>
    <property type="match status" value="2"/>
</dbReference>
<dbReference type="SMART" id="SM00388">
    <property type="entry name" value="HisKA"/>
    <property type="match status" value="1"/>
</dbReference>
<dbReference type="Pfam" id="PF13426">
    <property type="entry name" value="PAS_9"/>
    <property type="match status" value="1"/>
</dbReference>
<dbReference type="SUPFAM" id="SSF52172">
    <property type="entry name" value="CheY-like"/>
    <property type="match status" value="1"/>
</dbReference>
<keyword evidence="22" id="KW-1185">Reference proteome</keyword>
<evidence type="ECO:0000256" key="10">
    <source>
        <dbReference type="ARBA" id="ARBA00022741"/>
    </source>
</evidence>
<dbReference type="FunFam" id="3.30.565.10:FF:000010">
    <property type="entry name" value="Sensor histidine kinase RcsC"/>
    <property type="match status" value="1"/>
</dbReference>
<comment type="caution">
    <text evidence="21">The sequence shown here is derived from an EMBL/GenBank/DDBJ whole genome shotgun (WGS) entry which is preliminary data.</text>
</comment>
<dbReference type="InterPro" id="IPR001610">
    <property type="entry name" value="PAC"/>
</dbReference>
<dbReference type="SUPFAM" id="SSF55785">
    <property type="entry name" value="PYP-like sensor domain (PAS domain)"/>
    <property type="match status" value="2"/>
</dbReference>
<dbReference type="InterPro" id="IPR001789">
    <property type="entry name" value="Sig_transdc_resp-reg_receiver"/>
</dbReference>
<evidence type="ECO:0000256" key="5">
    <source>
        <dbReference type="ARBA" id="ARBA00022519"/>
    </source>
</evidence>
<evidence type="ECO:0000256" key="12">
    <source>
        <dbReference type="ARBA" id="ARBA00022840"/>
    </source>
</evidence>
<evidence type="ECO:0000256" key="8">
    <source>
        <dbReference type="ARBA" id="ARBA00022692"/>
    </source>
</evidence>
<evidence type="ECO:0000256" key="9">
    <source>
        <dbReference type="ARBA" id="ARBA00022737"/>
    </source>
</evidence>
<dbReference type="CDD" id="cd00082">
    <property type="entry name" value="HisKA"/>
    <property type="match status" value="1"/>
</dbReference>
<dbReference type="InterPro" id="IPR000014">
    <property type="entry name" value="PAS"/>
</dbReference>
<gene>
    <name evidence="21" type="ORF">DJ019_08985</name>
</gene>
<keyword evidence="12" id="KW-0067">ATP-binding</keyword>
<keyword evidence="4" id="KW-1003">Cell membrane</keyword>
<evidence type="ECO:0000256" key="13">
    <source>
        <dbReference type="ARBA" id="ARBA00022989"/>
    </source>
</evidence>
<dbReference type="RefSeq" id="WP_111275680.1">
    <property type="nucleotide sequence ID" value="NZ_QFYS01000003.1"/>
</dbReference>
<feature type="domain" description="PAC" evidence="20">
    <location>
        <begin position="245"/>
        <end position="295"/>
    </location>
</feature>
<evidence type="ECO:0000256" key="16">
    <source>
        <dbReference type="PROSITE-ProRule" id="PRU00169"/>
    </source>
</evidence>
<dbReference type="SMART" id="SM00091">
    <property type="entry name" value="PAS"/>
    <property type="match status" value="2"/>
</dbReference>
<dbReference type="InterPro" id="IPR011006">
    <property type="entry name" value="CheY-like_superfamily"/>
</dbReference>
<dbReference type="CDD" id="cd16922">
    <property type="entry name" value="HATPase_EvgS-ArcB-TorS-like"/>
    <property type="match status" value="1"/>
</dbReference>
<dbReference type="Proteomes" id="UP000249524">
    <property type="component" value="Unassembled WGS sequence"/>
</dbReference>
<evidence type="ECO:0000313" key="21">
    <source>
        <dbReference type="EMBL" id="RAK66371.1"/>
    </source>
</evidence>
<evidence type="ECO:0000256" key="6">
    <source>
        <dbReference type="ARBA" id="ARBA00022553"/>
    </source>
</evidence>
<evidence type="ECO:0000259" key="20">
    <source>
        <dbReference type="PROSITE" id="PS50113"/>
    </source>
</evidence>
<dbReference type="FunFam" id="2.10.70.100:FF:000001">
    <property type="entry name" value="Sensory transduction histidine kinase"/>
    <property type="match status" value="1"/>
</dbReference>
<keyword evidence="10" id="KW-0547">Nucleotide-binding</keyword>
<evidence type="ECO:0000256" key="15">
    <source>
        <dbReference type="ARBA" id="ARBA00023136"/>
    </source>
</evidence>
<keyword evidence="9" id="KW-0677">Repeat</keyword>
<dbReference type="Gene3D" id="2.10.70.100">
    <property type="match status" value="1"/>
</dbReference>
<comment type="catalytic activity">
    <reaction evidence="1">
        <text>ATP + protein L-histidine = ADP + protein N-phospho-L-histidine.</text>
        <dbReference type="EC" id="2.7.13.3"/>
    </reaction>
</comment>
<keyword evidence="11 21" id="KW-0418">Kinase</keyword>
<proteinExistence type="predicted"/>
<dbReference type="InterPro" id="IPR036097">
    <property type="entry name" value="HisK_dim/P_sf"/>
</dbReference>
<comment type="subcellular location">
    <subcellularLocation>
        <location evidence="2">Cell inner membrane</location>
        <topology evidence="2">Multi-pass membrane protein</topology>
    </subcellularLocation>
</comment>
<keyword evidence="13" id="KW-1133">Transmembrane helix</keyword>
<dbReference type="GO" id="GO:0009927">
    <property type="term" value="F:histidine phosphotransfer kinase activity"/>
    <property type="evidence" value="ECO:0007669"/>
    <property type="project" value="TreeGrafter"/>
</dbReference>
<evidence type="ECO:0000256" key="1">
    <source>
        <dbReference type="ARBA" id="ARBA00000085"/>
    </source>
</evidence>
<dbReference type="PRINTS" id="PR00344">
    <property type="entry name" value="BCTRLSENSOR"/>
</dbReference>
<evidence type="ECO:0000256" key="2">
    <source>
        <dbReference type="ARBA" id="ARBA00004429"/>
    </source>
</evidence>
<evidence type="ECO:0000259" key="19">
    <source>
        <dbReference type="PROSITE" id="PS50112"/>
    </source>
</evidence>
<dbReference type="Pfam" id="PF02518">
    <property type="entry name" value="HATPase_c"/>
    <property type="match status" value="1"/>
</dbReference>
<keyword evidence="7" id="KW-0808">Transferase</keyword>
<dbReference type="InterPro" id="IPR003594">
    <property type="entry name" value="HATPase_dom"/>
</dbReference>
<evidence type="ECO:0000259" key="17">
    <source>
        <dbReference type="PROSITE" id="PS50109"/>
    </source>
</evidence>
<dbReference type="EC" id="2.7.13.3" evidence="3"/>
<dbReference type="InterPro" id="IPR035965">
    <property type="entry name" value="PAS-like_dom_sf"/>
</dbReference>
<name>A0A328BIZ0_9CAUL</name>
<protein>
    <recommendedName>
        <fullName evidence="3">histidine kinase</fullName>
        <ecNumber evidence="3">2.7.13.3</ecNumber>
    </recommendedName>
</protein>
<dbReference type="CDD" id="cd00130">
    <property type="entry name" value="PAS"/>
    <property type="match status" value="2"/>
</dbReference>
<reference evidence="21 22" key="1">
    <citation type="submission" date="2018-05" db="EMBL/GenBank/DDBJ databases">
        <authorList>
            <person name="Lanie J.A."/>
            <person name="Ng W.-L."/>
            <person name="Kazmierczak K.M."/>
            <person name="Andrzejewski T.M."/>
            <person name="Davidsen T.M."/>
            <person name="Wayne K.J."/>
            <person name="Tettelin H."/>
            <person name="Glass J.I."/>
            <person name="Rusch D."/>
            <person name="Podicherti R."/>
            <person name="Tsui H.-C.T."/>
            <person name="Winkler M.E."/>
        </authorList>
    </citation>
    <scope>NUCLEOTIDE SEQUENCE [LARGE SCALE GENOMIC DNA]</scope>
    <source>
        <strain evidence="21 22">BUT-10</strain>
    </source>
</reference>
<dbReference type="GO" id="GO:0000155">
    <property type="term" value="F:phosphorelay sensor kinase activity"/>
    <property type="evidence" value="ECO:0007669"/>
    <property type="project" value="InterPro"/>
</dbReference>